<dbReference type="Proteomes" id="UP000029669">
    <property type="component" value="Chromosome"/>
</dbReference>
<evidence type="ECO:0000313" key="3">
    <source>
        <dbReference type="Proteomes" id="UP000029669"/>
    </source>
</evidence>
<dbReference type="OrthoDB" id="9801960at2"/>
<evidence type="ECO:0000313" key="2">
    <source>
        <dbReference type="EMBL" id="AIS51629.1"/>
    </source>
</evidence>
<reference evidence="3" key="1">
    <citation type="journal article" date="2015" name="Genome Announc.">
        <title>Whole-Genome Sequences of 80 Environmental and Clinical Isolates of Burkholderia pseudomallei.</title>
        <authorList>
            <person name="Johnson S.L."/>
            <person name="Baker A.L."/>
            <person name="Chain P.S."/>
            <person name="Currie B.J."/>
            <person name="Daligault H.E."/>
            <person name="Davenport K.W."/>
            <person name="Davis C.B."/>
            <person name="Inglis T.J."/>
            <person name="Kaestli M."/>
            <person name="Koren S."/>
            <person name="Mayo M."/>
            <person name="Merritt A.J."/>
            <person name="Price E.P."/>
            <person name="Sarovich D.S."/>
            <person name="Warner J."/>
            <person name="Rosovitz M.J."/>
        </authorList>
    </citation>
    <scope>NUCLEOTIDE SEQUENCE [LARGE SCALE GENOMIC DNA]</scope>
    <source>
        <strain evidence="3">DSM 2030</strain>
    </source>
</reference>
<dbReference type="AlphaFoldDB" id="A0A097AP66"/>
<dbReference type="SUPFAM" id="SSF51658">
    <property type="entry name" value="Xylose isomerase-like"/>
    <property type="match status" value="1"/>
</dbReference>
<accession>A0A097AP66</accession>
<keyword evidence="2" id="KW-0413">Isomerase</keyword>
<dbReference type="eggNOG" id="COG1082">
    <property type="taxonomic scope" value="Bacteria"/>
</dbReference>
<sequence>MIDSNKIFVSTLVLNKIGEMETLVSNGVGIEIFAEGPEWDDLDKGFKVVKDIFKNYPCSFDLNLASSYPVIRKLTTDIYKNVIEKSSEIGCHYIVFHTHNYSAHIFNKKEVQKRVKDTLYELSNLANRVGVKMLIENVGFGPSQLFDEKEFVEVIYEIDNIGALLDVGHAYINRWNIPGVISRLGYKLEALHIHDNKGQSDEHRAIGKGAIEFFEIWKSLNNTSSNPVLVLEYYNVSLERTLKDVEFLRKIAREVINTNEKEFV</sequence>
<dbReference type="GO" id="GO:0003677">
    <property type="term" value="F:DNA binding"/>
    <property type="evidence" value="ECO:0007669"/>
    <property type="project" value="InterPro"/>
</dbReference>
<name>A0A097AP66_THEKI</name>
<feature type="domain" description="Xylose isomerase-like TIM barrel" evidence="1">
    <location>
        <begin position="59"/>
        <end position="250"/>
    </location>
</feature>
<dbReference type="Gene3D" id="3.20.20.150">
    <property type="entry name" value="Divalent-metal-dependent TIM barrel enzymes"/>
    <property type="match status" value="1"/>
</dbReference>
<dbReference type="HOGENOM" id="CLU_050006_7_1_9"/>
<protein>
    <submittedName>
        <fullName evidence="2">Sugar phosphate isomerase/epimerase</fullName>
    </submittedName>
</protein>
<dbReference type="EMBL" id="CP009170">
    <property type="protein sequence ID" value="AIS51629.1"/>
    <property type="molecule type" value="Genomic_DNA"/>
</dbReference>
<dbReference type="InterPro" id="IPR013022">
    <property type="entry name" value="Xyl_isomerase-like_TIM-brl"/>
</dbReference>
<organism evidence="2 3">
    <name type="scientific">Thermoanaerobacter kivui</name>
    <name type="common">Acetogenium kivui</name>
    <dbReference type="NCBI Taxonomy" id="2325"/>
    <lineage>
        <taxon>Bacteria</taxon>
        <taxon>Bacillati</taxon>
        <taxon>Bacillota</taxon>
        <taxon>Clostridia</taxon>
        <taxon>Thermoanaerobacterales</taxon>
        <taxon>Thermoanaerobacteraceae</taxon>
        <taxon>Thermoanaerobacter</taxon>
    </lineage>
</organism>
<dbReference type="KEGG" id="tki:TKV_c04260"/>
<dbReference type="Pfam" id="PF01261">
    <property type="entry name" value="AP_endonuc_2"/>
    <property type="match status" value="1"/>
</dbReference>
<dbReference type="STRING" id="2325.TKV_c04260"/>
<dbReference type="GO" id="GO:0016853">
    <property type="term" value="F:isomerase activity"/>
    <property type="evidence" value="ECO:0007669"/>
    <property type="project" value="UniProtKB-KW"/>
</dbReference>
<dbReference type="RefSeq" id="WP_049684557.1">
    <property type="nucleotide sequence ID" value="NZ_CP009170.1"/>
</dbReference>
<dbReference type="PANTHER" id="PTHR21445">
    <property type="entry name" value="ENDONUCLEASE IV ENDODEOXYRIBONUCLEASE IV"/>
    <property type="match status" value="1"/>
</dbReference>
<dbReference type="GO" id="GO:0008081">
    <property type="term" value="F:phosphoric diester hydrolase activity"/>
    <property type="evidence" value="ECO:0007669"/>
    <property type="project" value="TreeGrafter"/>
</dbReference>
<proteinExistence type="predicted"/>
<keyword evidence="3" id="KW-1185">Reference proteome</keyword>
<dbReference type="GO" id="GO:0006284">
    <property type="term" value="P:base-excision repair"/>
    <property type="evidence" value="ECO:0007669"/>
    <property type="project" value="TreeGrafter"/>
</dbReference>
<dbReference type="InterPro" id="IPR036237">
    <property type="entry name" value="Xyl_isomerase-like_sf"/>
</dbReference>
<dbReference type="InterPro" id="IPR001719">
    <property type="entry name" value="AP_endonuc_2"/>
</dbReference>
<dbReference type="GO" id="GO:0008270">
    <property type="term" value="F:zinc ion binding"/>
    <property type="evidence" value="ECO:0007669"/>
    <property type="project" value="InterPro"/>
</dbReference>
<dbReference type="PANTHER" id="PTHR21445:SF0">
    <property type="entry name" value="APURINIC-APYRIMIDINIC ENDONUCLEASE"/>
    <property type="match status" value="1"/>
</dbReference>
<gene>
    <name evidence="2" type="ORF">TKV_c04260</name>
</gene>
<evidence type="ECO:0000259" key="1">
    <source>
        <dbReference type="Pfam" id="PF01261"/>
    </source>
</evidence>
<dbReference type="GO" id="GO:0003906">
    <property type="term" value="F:DNA-(apurinic or apyrimidinic site) endonuclease activity"/>
    <property type="evidence" value="ECO:0007669"/>
    <property type="project" value="TreeGrafter"/>
</dbReference>